<gene>
    <name evidence="2" type="ORF">IBL28_16760</name>
</gene>
<name>A0A926JU87_9FLAO</name>
<organism evidence="2 3">
    <name type="scientific">Sinomicrobium weinanense</name>
    <dbReference type="NCBI Taxonomy" id="2842200"/>
    <lineage>
        <taxon>Bacteria</taxon>
        <taxon>Pseudomonadati</taxon>
        <taxon>Bacteroidota</taxon>
        <taxon>Flavobacteriia</taxon>
        <taxon>Flavobacteriales</taxon>
        <taxon>Flavobacteriaceae</taxon>
        <taxon>Sinomicrobium</taxon>
    </lineage>
</organism>
<dbReference type="InterPro" id="IPR006827">
    <property type="entry name" value="Lant_deHydtase_N"/>
</dbReference>
<protein>
    <submittedName>
        <fullName evidence="2">Lantibiotic dehydratase family protein</fullName>
    </submittedName>
</protein>
<accession>A0A926JU87</accession>
<dbReference type="Proteomes" id="UP000653730">
    <property type="component" value="Unassembled WGS sequence"/>
</dbReference>
<sequence length="747" mass="85403">MNKNPYKHFPNYVLRTPLFAVDFYKDLTAEKDIPDEKLKECFKDLVIQEAVFLASPPLYEELNRWANGEAKDPKKTEKLKYSFLKYLSRMSSRCTPFGLFAGCTVGGFGEGTEIKLRGARNNRRHTRLDMNYLVALSQDLVKNKNIREQLLFFPNSSIYRAGDQLRYIEYKYVNSKRHHHIVAVDDSEYLSGLLEKAAKGESLKNLSEALVDDEITYEEAAGFIEELVESQLLISELEPSVSGPEFLEQIREVLEKLEGTKDVLDFLNRAGSQIEELDQGIGNPPESYVTLSEFLKQLETSFELKYLFQTDMILETEKNILDKTVVDAVKKGLCFLNKVTLPPKKTLLDQFKTAFYERFEEREVPLSMALDVEMGIGYKQDQGTGDVNPLVDDLILPGKKLKHQISEVKWSPVHSVLQQKLVQALARKDYCINLQGDDFKDFDENWEDLPDTISTMIEVVEEDGEIKIKLGGAGGSSAANLLGRFCHGDEKLDSHTRKVIDTEARANNGKVLAEIVHLPESRVGNILMRPAFRHYEIPYLAKSVLPGEQQLPIEDLRISVKYGTKVRLRSGKLDKEVIPHLTNAHNYSTNSLPIYHFLCDMQTQGLRGGVGLNLGPFADEYTFIPRITYQNLIFSEATWNLATEDIEPLKGSIKEDKKLEDAVENFRKKRKIPQYVMLTDGDNELLINFKNLTSVRMLLDTVKKRQRFKLTEFFFGKGGIVKDDRNAYYANQIVLSFYNSQRLKDEE</sequence>
<evidence type="ECO:0000313" key="2">
    <source>
        <dbReference type="EMBL" id="MBC9797627.1"/>
    </source>
</evidence>
<comment type="caution">
    <text evidence="2">The sequence shown here is derived from an EMBL/GenBank/DDBJ whole genome shotgun (WGS) entry which is preliminary data.</text>
</comment>
<reference evidence="2 3" key="1">
    <citation type="submission" date="2020-09" db="EMBL/GenBank/DDBJ databases">
        <title>Sinomicrobium weinanense sp. nov., a halophilic bacteria isolated from saline-alkali soil.</title>
        <authorList>
            <person name="Wu P."/>
            <person name="Ren H."/>
            <person name="Mei Y."/>
            <person name="Liang Y."/>
            <person name="Chen Z."/>
        </authorList>
    </citation>
    <scope>NUCLEOTIDE SEQUENCE [LARGE SCALE GENOMIC DNA]</scope>
    <source>
        <strain evidence="2 3">FJxs</strain>
    </source>
</reference>
<proteinExistence type="predicted"/>
<dbReference type="AlphaFoldDB" id="A0A926JU87"/>
<keyword evidence="3" id="KW-1185">Reference proteome</keyword>
<dbReference type="Pfam" id="PF04738">
    <property type="entry name" value="Lant_dehydr_N"/>
    <property type="match status" value="1"/>
</dbReference>
<dbReference type="EMBL" id="JACVDC010000066">
    <property type="protein sequence ID" value="MBC9797627.1"/>
    <property type="molecule type" value="Genomic_DNA"/>
</dbReference>
<evidence type="ECO:0000259" key="1">
    <source>
        <dbReference type="Pfam" id="PF04738"/>
    </source>
</evidence>
<dbReference type="RefSeq" id="WP_187966760.1">
    <property type="nucleotide sequence ID" value="NZ_JACVDC010000066.1"/>
</dbReference>
<feature type="domain" description="Lantibiotic dehydratase N-terminal" evidence="1">
    <location>
        <begin position="45"/>
        <end position="698"/>
    </location>
</feature>
<evidence type="ECO:0000313" key="3">
    <source>
        <dbReference type="Proteomes" id="UP000653730"/>
    </source>
</evidence>